<dbReference type="InterPro" id="IPR053110">
    <property type="entry name" value="Ribosomal_L1-TF"/>
</dbReference>
<feature type="region of interest" description="Disordered" evidence="1">
    <location>
        <begin position="383"/>
        <end position="409"/>
    </location>
</feature>
<gene>
    <name evidence="2" type="ORF">PCANC_15496</name>
</gene>
<dbReference type="PANTHER" id="PTHR48162">
    <property type="entry name" value="YALI0A06930P"/>
    <property type="match status" value="1"/>
</dbReference>
<keyword evidence="3" id="KW-1185">Reference proteome</keyword>
<evidence type="ECO:0000256" key="1">
    <source>
        <dbReference type="SAM" id="MobiDB-lite"/>
    </source>
</evidence>
<feature type="compositionally biased region" description="Polar residues" evidence="1">
    <location>
        <begin position="1"/>
        <end position="25"/>
    </location>
</feature>
<feature type="region of interest" description="Disordered" evidence="1">
    <location>
        <begin position="795"/>
        <end position="814"/>
    </location>
</feature>
<name>A0A2N5UFP0_9BASI</name>
<feature type="region of interest" description="Disordered" evidence="1">
    <location>
        <begin position="1"/>
        <end position="143"/>
    </location>
</feature>
<evidence type="ECO:0000313" key="2">
    <source>
        <dbReference type="EMBL" id="PLW36561.1"/>
    </source>
</evidence>
<comment type="caution">
    <text evidence="2">The sequence shown here is derived from an EMBL/GenBank/DDBJ whole genome shotgun (WGS) entry which is preliminary data.</text>
</comment>
<feature type="region of interest" description="Disordered" evidence="1">
    <location>
        <begin position="556"/>
        <end position="581"/>
    </location>
</feature>
<feature type="compositionally biased region" description="Low complexity" evidence="1">
    <location>
        <begin position="27"/>
        <end position="41"/>
    </location>
</feature>
<organism evidence="2 3">
    <name type="scientific">Puccinia coronata f. sp. avenae</name>
    <dbReference type="NCBI Taxonomy" id="200324"/>
    <lineage>
        <taxon>Eukaryota</taxon>
        <taxon>Fungi</taxon>
        <taxon>Dikarya</taxon>
        <taxon>Basidiomycota</taxon>
        <taxon>Pucciniomycotina</taxon>
        <taxon>Pucciniomycetes</taxon>
        <taxon>Pucciniales</taxon>
        <taxon>Pucciniaceae</taxon>
        <taxon>Puccinia</taxon>
    </lineage>
</organism>
<proteinExistence type="predicted"/>
<feature type="compositionally biased region" description="Acidic residues" evidence="1">
    <location>
        <begin position="832"/>
        <end position="904"/>
    </location>
</feature>
<dbReference type="EMBL" id="PGCJ01000237">
    <property type="protein sequence ID" value="PLW36561.1"/>
    <property type="molecule type" value="Genomic_DNA"/>
</dbReference>
<feature type="region of interest" description="Disordered" evidence="1">
    <location>
        <begin position="231"/>
        <end position="343"/>
    </location>
</feature>
<dbReference type="CDD" id="cd00084">
    <property type="entry name" value="HMG-box_SF"/>
    <property type="match status" value="1"/>
</dbReference>
<dbReference type="PANTHER" id="PTHR48162:SF1">
    <property type="entry name" value="RIBOSOMAL L1 DOMAIN-CONTAINING PROTEIN CG13096"/>
    <property type="match status" value="1"/>
</dbReference>
<sequence length="904" mass="99498">MLPRSSARTTKYQHSIQQFRQTRLRTSVARRASDSLLLSALNEKNKSPPSLPTHSPALDHRDNPSLVNHDLQSSPSLPPHSPARHRDKPPLVSTNLPAFVDIDLPAFPPSPTSRPGRQPSPMSHSGPPSMPQYGFLPLGPPLSHDMNTASSENGWVDHSSQGQHHPGYYNSMLHIGDPSLGAPIPIDQPGTLAYQLMFPNGSLQPNYHSRPKQFNHFNGYAPPAPQHFAYHDGTAPQNINRLPAPPRTVPAPGLLSSAPPSPQAHPLPGWDQLNADAEKEWQAAQKGRPRRQYKKRATKDVTPSSTPASTTTAAPGPATTAAPPPTSSTTATPGSLSTTAAPVPASTTAALGANRSASMNPAPSVTPDHQPLADANAFAVPSANLEEESEPTAPRMSEETGQGPASKRPLEADVVAQLQTQSLDELRRLATTFVGNRCLSAELRLQLDQIHHDYQQQIYIMAITNKLNPQPALKYLGDKTRIRGPTSYNNFCLYNPEASPIHHDYSKTSDERAKLTGALWAKLNKKEKAKYRNPEFLETLPNPYIHIRQAAEARAAAGQSNVDKDGVQLGPKSTRKQYTDLKPERWAKKTLLDMKRIGEAYQVEGFMVVVSKRGKRTMVTAGGSHLGQQYVDMTEMEKDTTGPVQDFCEFVNGQKVIKKLTGSDPPPVVKPKTQRKGRVVLKDGKYDKGSKRLNLADVREKLGAALVAATGGRYTRGWPGDTQEKLTKLGVQLRVRANDLNVTPNMFCGSLGKMWDLDIQYLQVAIDVIGAVLDPVNNNRNNKNQSTAHAISVQTVNSNRNNIRGLKRGQENSISGRAPKRICRTKVVQDADLSEDEVEDEEDDEDNDKDEEDDDEDEEDEEDEDEEDEDEEDEDEEDEEDEDEEDEDEEDEDKDDTEDTNESG</sequence>
<accession>A0A2N5UFP0</accession>
<dbReference type="AlphaFoldDB" id="A0A2N5UFP0"/>
<dbReference type="Proteomes" id="UP000235388">
    <property type="component" value="Unassembled WGS sequence"/>
</dbReference>
<feature type="region of interest" description="Disordered" evidence="1">
    <location>
        <begin position="825"/>
        <end position="904"/>
    </location>
</feature>
<evidence type="ECO:0000313" key="3">
    <source>
        <dbReference type="Proteomes" id="UP000235388"/>
    </source>
</evidence>
<feature type="compositionally biased region" description="Basic residues" evidence="1">
    <location>
        <begin position="287"/>
        <end position="297"/>
    </location>
</feature>
<protein>
    <submittedName>
        <fullName evidence="2">Uncharacterized protein</fullName>
    </submittedName>
</protein>
<reference evidence="2 3" key="1">
    <citation type="submission" date="2017-11" db="EMBL/GenBank/DDBJ databases">
        <title>De novo assembly and phasing of dikaryotic genomes from two isolates of Puccinia coronata f. sp. avenae, the causal agent of oat crown rust.</title>
        <authorList>
            <person name="Miller M.E."/>
            <person name="Zhang Y."/>
            <person name="Omidvar V."/>
            <person name="Sperschneider J."/>
            <person name="Schwessinger B."/>
            <person name="Raley C."/>
            <person name="Palmer J.M."/>
            <person name="Garnica D."/>
            <person name="Upadhyaya N."/>
            <person name="Rathjen J."/>
            <person name="Taylor J.M."/>
            <person name="Park R.F."/>
            <person name="Dodds P.N."/>
            <person name="Hirsch C.D."/>
            <person name="Kianian S.F."/>
            <person name="Figueroa M."/>
        </authorList>
    </citation>
    <scope>NUCLEOTIDE SEQUENCE [LARGE SCALE GENOMIC DNA]</scope>
    <source>
        <strain evidence="2">12NC29</strain>
    </source>
</reference>
<feature type="compositionally biased region" description="Low complexity" evidence="1">
    <location>
        <begin position="302"/>
        <end position="343"/>
    </location>
</feature>